<dbReference type="OrthoDB" id="7812516at2"/>
<dbReference type="GO" id="GO:0007059">
    <property type="term" value="P:chromosome segregation"/>
    <property type="evidence" value="ECO:0007669"/>
    <property type="project" value="TreeGrafter"/>
</dbReference>
<dbReference type="EMBL" id="PYGJ01000016">
    <property type="protein sequence ID" value="PSL17592.1"/>
    <property type="molecule type" value="Genomic_DNA"/>
</dbReference>
<dbReference type="SUPFAM" id="SSF110849">
    <property type="entry name" value="ParB/Sulfiredoxin"/>
    <property type="match status" value="1"/>
</dbReference>
<dbReference type="PANTHER" id="PTHR33375:SF1">
    <property type="entry name" value="CHROMOSOME-PARTITIONING PROTEIN PARB-RELATED"/>
    <property type="match status" value="1"/>
</dbReference>
<evidence type="ECO:0000256" key="1">
    <source>
        <dbReference type="SAM" id="MobiDB-lite"/>
    </source>
</evidence>
<reference evidence="3 4" key="1">
    <citation type="submission" date="2018-03" db="EMBL/GenBank/DDBJ databases">
        <title>Genomic Encyclopedia of Archaeal and Bacterial Type Strains, Phase II (KMG-II): from individual species to whole genera.</title>
        <authorList>
            <person name="Goeker M."/>
        </authorList>
    </citation>
    <scope>NUCLEOTIDE SEQUENCE [LARGE SCALE GENOMIC DNA]</scope>
    <source>
        <strain evidence="3 4">DSM 100673</strain>
    </source>
</reference>
<dbReference type="SMART" id="SM00470">
    <property type="entry name" value="ParB"/>
    <property type="match status" value="1"/>
</dbReference>
<keyword evidence="4" id="KW-1185">Reference proteome</keyword>
<dbReference type="CDD" id="cd16405">
    <property type="entry name" value="RepB_like_N"/>
    <property type="match status" value="1"/>
</dbReference>
<dbReference type="InterPro" id="IPR050336">
    <property type="entry name" value="Chromosome_partition/occlusion"/>
</dbReference>
<organism evidence="3 4">
    <name type="scientific">Shimia abyssi</name>
    <dbReference type="NCBI Taxonomy" id="1662395"/>
    <lineage>
        <taxon>Bacteria</taxon>
        <taxon>Pseudomonadati</taxon>
        <taxon>Pseudomonadota</taxon>
        <taxon>Alphaproteobacteria</taxon>
        <taxon>Rhodobacterales</taxon>
        <taxon>Roseobacteraceae</taxon>
    </lineage>
</organism>
<evidence type="ECO:0000313" key="3">
    <source>
        <dbReference type="EMBL" id="PSL17592.1"/>
    </source>
</evidence>
<protein>
    <submittedName>
        <fullName evidence="3">ParB-like nuclease family protein</fullName>
    </submittedName>
</protein>
<feature type="region of interest" description="Disordered" evidence="1">
    <location>
        <begin position="279"/>
        <end position="301"/>
    </location>
</feature>
<accession>A0A2P8F7E0</accession>
<dbReference type="RefSeq" id="WP_106609924.1">
    <property type="nucleotide sequence ID" value="NZ_PYGJ01000016.1"/>
</dbReference>
<dbReference type="InterPro" id="IPR037972">
    <property type="entry name" value="RepB_N"/>
</dbReference>
<dbReference type="PANTHER" id="PTHR33375">
    <property type="entry name" value="CHROMOSOME-PARTITIONING PROTEIN PARB-RELATED"/>
    <property type="match status" value="1"/>
</dbReference>
<evidence type="ECO:0000259" key="2">
    <source>
        <dbReference type="SMART" id="SM00470"/>
    </source>
</evidence>
<proteinExistence type="predicted"/>
<dbReference type="Gene3D" id="3.90.1530.30">
    <property type="match status" value="1"/>
</dbReference>
<dbReference type="InterPro" id="IPR036086">
    <property type="entry name" value="ParB/Sulfiredoxin_sf"/>
</dbReference>
<dbReference type="Pfam" id="PF02195">
    <property type="entry name" value="ParB_N"/>
    <property type="match status" value="1"/>
</dbReference>
<gene>
    <name evidence="3" type="ORF">CLV88_11639</name>
</gene>
<name>A0A2P8F7E0_9RHOB</name>
<dbReference type="Proteomes" id="UP000240418">
    <property type="component" value="Unassembled WGS sequence"/>
</dbReference>
<comment type="caution">
    <text evidence="3">The sequence shown here is derived from an EMBL/GenBank/DDBJ whole genome shotgun (WGS) entry which is preliminary data.</text>
</comment>
<evidence type="ECO:0000313" key="4">
    <source>
        <dbReference type="Proteomes" id="UP000240418"/>
    </source>
</evidence>
<dbReference type="GO" id="GO:0005694">
    <property type="term" value="C:chromosome"/>
    <property type="evidence" value="ECO:0007669"/>
    <property type="project" value="TreeGrafter"/>
</dbReference>
<dbReference type="InterPro" id="IPR003115">
    <property type="entry name" value="ParB_N"/>
</dbReference>
<sequence>MAKRKRLTPANTAFLSQEPEGSERSSHTSSPPIAQVVEESSEAAALSALSDELHTARQEGRMIERLPLSRLKDDFLVRDRITMDGGELESLVTSLRERGQQTPIDVTKLSDNEFGLISGWRRVTALRRLFKETDNERFSTVLAIVRKPDASSDAYRAMVEENEIRLGLSYYERARIAAKATEQGVFSDNREALKTLYAAASRAKRSKISSFMEIYYALDGCLKFPKALPERQGLLLAKALKGDKKLARRLNDRLRKTPATTAEAELKLLENAVSKLESTATKSVSERQHPSKSKIGKGKGDGGRQNILIEAELGEVDPLITIRGVGVDEAFLSRLRKWVEAQV</sequence>
<dbReference type="AlphaFoldDB" id="A0A2P8F7E0"/>
<feature type="region of interest" description="Disordered" evidence="1">
    <location>
        <begin position="1"/>
        <end position="36"/>
    </location>
</feature>
<feature type="domain" description="ParB-like N-terminal" evidence="2">
    <location>
        <begin position="64"/>
        <end position="163"/>
    </location>
</feature>